<sequence length="268" mass="29221">MNRRLDLPDLLNARDVGDLPLIGGGVTRTGVLMRSETPDLLTPEGVDRLIHTYRVRHVLDLRSDHEGLPLTEWAGVVRHRLPLLGRRSALAADRAAIGDVSAGQTQGLELDDDIDLGSVDEFGAGLLYMRMAERGRESYVRSLEILAGDGGVPALVHCTAGKDRTGILVALLLSVAGVEREAIIADYTETETHLVEMFERIDRLPRQPRIDPSHPVAPAMRGAARASIDTFLRVLEERHGSAAEFLLKAGAAPDHLESWRRTIRGGTG</sequence>
<dbReference type="EMBL" id="MWQN01000001">
    <property type="protein sequence ID" value="OPC83105.1"/>
    <property type="molecule type" value="Genomic_DNA"/>
</dbReference>
<evidence type="ECO:0000259" key="2">
    <source>
        <dbReference type="PROSITE" id="PS50056"/>
    </source>
</evidence>
<feature type="domain" description="Tyrosine specific protein phosphatases" evidence="2">
    <location>
        <begin position="137"/>
        <end position="202"/>
    </location>
</feature>
<protein>
    <recommendedName>
        <fullName evidence="2">Tyrosine specific protein phosphatases domain-containing protein</fullName>
    </recommendedName>
</protein>
<dbReference type="RefSeq" id="WP_078977406.1">
    <property type="nucleotide sequence ID" value="NZ_MWQN01000001.1"/>
</dbReference>
<dbReference type="InterPro" id="IPR029021">
    <property type="entry name" value="Prot-tyrosine_phosphatase-like"/>
</dbReference>
<dbReference type="PANTHER" id="PTHR31126">
    <property type="entry name" value="TYROSINE-PROTEIN PHOSPHATASE"/>
    <property type="match status" value="1"/>
</dbReference>
<dbReference type="PROSITE" id="PS50056">
    <property type="entry name" value="TYR_PHOSPHATASE_2"/>
    <property type="match status" value="1"/>
</dbReference>
<keyword evidence="4" id="KW-1185">Reference proteome</keyword>
<evidence type="ECO:0000313" key="4">
    <source>
        <dbReference type="Proteomes" id="UP000190037"/>
    </source>
</evidence>
<gene>
    <name evidence="3" type="ORF">B4N89_21125</name>
</gene>
<reference evidence="3 4" key="1">
    <citation type="submission" date="2017-03" db="EMBL/GenBank/DDBJ databases">
        <title>Draft genome sequence of Streptomyces scabrisporus NF3, endophyte isolated from Amphipterygium adstringens.</title>
        <authorList>
            <person name="Vazquez M."/>
            <person name="Ceapa C.D."/>
            <person name="Rodriguez Luna D."/>
            <person name="Sanchez Esquivel S."/>
        </authorList>
    </citation>
    <scope>NUCLEOTIDE SEQUENCE [LARGE SCALE GENOMIC DNA]</scope>
    <source>
        <strain evidence="3 4">NF3</strain>
    </source>
</reference>
<comment type="caution">
    <text evidence="3">The sequence shown here is derived from an EMBL/GenBank/DDBJ whole genome shotgun (WGS) entry which is preliminary data.</text>
</comment>
<dbReference type="Proteomes" id="UP000190037">
    <property type="component" value="Unassembled WGS sequence"/>
</dbReference>
<name>A0A1T3P2B9_9ACTN</name>
<accession>A0A1T3P2B9</accession>
<dbReference type="Gene3D" id="3.90.190.10">
    <property type="entry name" value="Protein tyrosine phosphatase superfamily"/>
    <property type="match status" value="1"/>
</dbReference>
<dbReference type="InterPro" id="IPR026893">
    <property type="entry name" value="Tyr/Ser_Pase_IphP-type"/>
</dbReference>
<proteinExistence type="inferred from homology"/>
<organism evidence="3 4">
    <name type="scientific">Embleya scabrispora</name>
    <dbReference type="NCBI Taxonomy" id="159449"/>
    <lineage>
        <taxon>Bacteria</taxon>
        <taxon>Bacillati</taxon>
        <taxon>Actinomycetota</taxon>
        <taxon>Actinomycetes</taxon>
        <taxon>Kitasatosporales</taxon>
        <taxon>Streptomycetaceae</taxon>
        <taxon>Embleya</taxon>
    </lineage>
</organism>
<evidence type="ECO:0000313" key="3">
    <source>
        <dbReference type="EMBL" id="OPC83105.1"/>
    </source>
</evidence>
<dbReference type="AlphaFoldDB" id="A0A1T3P2B9"/>
<dbReference type="InterPro" id="IPR016130">
    <property type="entry name" value="Tyr_Pase_AS"/>
</dbReference>
<dbReference type="SUPFAM" id="SSF52799">
    <property type="entry name" value="(Phosphotyrosine protein) phosphatases II"/>
    <property type="match status" value="1"/>
</dbReference>
<dbReference type="InterPro" id="IPR000387">
    <property type="entry name" value="Tyr_Pase_dom"/>
</dbReference>
<dbReference type="STRING" id="159449.B4N89_21125"/>
<dbReference type="PROSITE" id="PS00383">
    <property type="entry name" value="TYR_PHOSPHATASE_1"/>
    <property type="match status" value="1"/>
</dbReference>
<dbReference type="eggNOG" id="COG2365">
    <property type="taxonomic scope" value="Bacteria"/>
</dbReference>
<dbReference type="OrthoDB" id="1188001at2"/>
<evidence type="ECO:0000256" key="1">
    <source>
        <dbReference type="ARBA" id="ARBA00009580"/>
    </source>
</evidence>
<dbReference type="Pfam" id="PF13350">
    <property type="entry name" value="Y_phosphatase3"/>
    <property type="match status" value="1"/>
</dbReference>
<dbReference type="GO" id="GO:0004721">
    <property type="term" value="F:phosphoprotein phosphatase activity"/>
    <property type="evidence" value="ECO:0007669"/>
    <property type="project" value="InterPro"/>
</dbReference>
<comment type="similarity">
    <text evidence="1">Belongs to the protein-tyrosine phosphatase family.</text>
</comment>
<dbReference type="PANTHER" id="PTHR31126:SF1">
    <property type="entry name" value="TYROSINE SPECIFIC PROTEIN PHOSPHATASES DOMAIN-CONTAINING PROTEIN"/>
    <property type="match status" value="1"/>
</dbReference>